<keyword evidence="4" id="KW-1185">Reference proteome</keyword>
<protein>
    <recommendedName>
        <fullName evidence="2">DUF1468 domain-containing protein</fullName>
    </recommendedName>
</protein>
<feature type="transmembrane region" description="Helical" evidence="1">
    <location>
        <begin position="41"/>
        <end position="61"/>
    </location>
</feature>
<dbReference type="AlphaFoldDB" id="A0A2W0H4B7"/>
<dbReference type="RefSeq" id="WP_110520611.1">
    <property type="nucleotide sequence ID" value="NZ_PDOF01000002.1"/>
</dbReference>
<feature type="transmembrane region" description="Helical" evidence="1">
    <location>
        <begin position="94"/>
        <end position="127"/>
    </location>
</feature>
<dbReference type="InterPro" id="IPR009936">
    <property type="entry name" value="DUF1468"/>
</dbReference>
<comment type="caution">
    <text evidence="3">The sequence shown here is derived from an EMBL/GenBank/DDBJ whole genome shotgun (WGS) entry which is preliminary data.</text>
</comment>
<keyword evidence="1" id="KW-1133">Transmembrane helix</keyword>
<evidence type="ECO:0000259" key="2">
    <source>
        <dbReference type="Pfam" id="PF07331"/>
    </source>
</evidence>
<evidence type="ECO:0000256" key="1">
    <source>
        <dbReference type="SAM" id="Phobius"/>
    </source>
</evidence>
<accession>A0A2W0H4B7</accession>
<feature type="transmembrane region" description="Helical" evidence="1">
    <location>
        <begin position="133"/>
        <end position="157"/>
    </location>
</feature>
<feature type="domain" description="DUF1468" evidence="2">
    <location>
        <begin position="6"/>
        <end position="160"/>
    </location>
</feature>
<dbReference type="Pfam" id="PF07331">
    <property type="entry name" value="TctB"/>
    <property type="match status" value="1"/>
</dbReference>
<dbReference type="EMBL" id="PDOF01000002">
    <property type="protein sequence ID" value="PYZ96674.1"/>
    <property type="molecule type" value="Genomic_DNA"/>
</dbReference>
<organism evidence="3 4">
    <name type="scientific">Alteribacter lacisalsi</name>
    <dbReference type="NCBI Taxonomy" id="2045244"/>
    <lineage>
        <taxon>Bacteria</taxon>
        <taxon>Bacillati</taxon>
        <taxon>Bacillota</taxon>
        <taxon>Bacilli</taxon>
        <taxon>Bacillales</taxon>
        <taxon>Bacillaceae</taxon>
        <taxon>Alteribacter</taxon>
    </lineage>
</organism>
<evidence type="ECO:0000313" key="3">
    <source>
        <dbReference type="EMBL" id="PYZ96674.1"/>
    </source>
</evidence>
<dbReference type="OrthoDB" id="5873457at2"/>
<gene>
    <name evidence="3" type="ORF">CR205_13320</name>
</gene>
<proteinExistence type="predicted"/>
<sequence length="174" mass="18862">MKGNLILSVIVIIFSLFFLYHSVNLPSSSTAIPGPGAWPTMLLIMMVILGLSLLVSTIRTARKGEVVSKEIQAEAGDEAAEEDFVPKVVFPYRYLVLLGIAVIYLFLVSGIGFLLATPLMLAGAAFLLGMRKVWSLVTTSVMGSAAVIVIFIVILNIPLPRGLGVFRELSYLIY</sequence>
<name>A0A2W0H4B7_9BACI</name>
<dbReference type="Proteomes" id="UP000248066">
    <property type="component" value="Unassembled WGS sequence"/>
</dbReference>
<reference evidence="3 4" key="1">
    <citation type="submission" date="2017-10" db="EMBL/GenBank/DDBJ databases">
        <title>Bacillus sp. nov., a halophilic bacterium isolated from a Yangshapao Lake.</title>
        <authorList>
            <person name="Wang H."/>
        </authorList>
    </citation>
    <scope>NUCLEOTIDE SEQUENCE [LARGE SCALE GENOMIC DNA]</scope>
    <source>
        <strain evidence="3 4">YSP-3</strain>
    </source>
</reference>
<evidence type="ECO:0000313" key="4">
    <source>
        <dbReference type="Proteomes" id="UP000248066"/>
    </source>
</evidence>
<keyword evidence="1" id="KW-0472">Membrane</keyword>
<keyword evidence="1" id="KW-0812">Transmembrane</keyword>